<feature type="transmembrane region" description="Helical" evidence="13">
    <location>
        <begin position="264"/>
        <end position="281"/>
    </location>
</feature>
<reference evidence="15" key="3">
    <citation type="submission" date="2025-09" db="UniProtKB">
        <authorList>
            <consortium name="Ensembl"/>
        </authorList>
    </citation>
    <scope>IDENTIFICATION</scope>
</reference>
<keyword evidence="9" id="KW-1015">Disulfide bond</keyword>
<keyword evidence="10" id="KW-0675">Receptor</keyword>
<reference evidence="15 16" key="1">
    <citation type="journal article" date="2021" name="G3 (Bethesda)">
        <title>Improved contiguity of the threespine stickleback genome using long-read sequencing.</title>
        <authorList>
            <person name="Nath S."/>
            <person name="Shaw D.E."/>
            <person name="White M.A."/>
        </authorList>
    </citation>
    <scope>NUCLEOTIDE SEQUENCE [LARGE SCALE GENOMIC DNA]</scope>
    <source>
        <strain evidence="15 16">Lake Benthic</strain>
    </source>
</reference>
<feature type="domain" description="G-protein coupled receptors family 1 profile" evidence="14">
    <location>
        <begin position="68"/>
        <end position="310"/>
    </location>
</feature>
<dbReference type="InterPro" id="IPR052921">
    <property type="entry name" value="GPCR1_Superfamily_Member"/>
</dbReference>
<evidence type="ECO:0000256" key="1">
    <source>
        <dbReference type="ARBA" id="ARBA00004651"/>
    </source>
</evidence>
<keyword evidence="16" id="KW-1185">Reference proteome</keyword>
<dbReference type="Gene3D" id="1.20.1070.10">
    <property type="entry name" value="Rhodopsin 7-helix transmembrane proteins"/>
    <property type="match status" value="1"/>
</dbReference>
<evidence type="ECO:0000256" key="11">
    <source>
        <dbReference type="ARBA" id="ARBA00023180"/>
    </source>
</evidence>
<dbReference type="Ensembl" id="ENSGACT00000007806.2">
    <property type="protein sequence ID" value="ENSGACP00000007787.2"/>
    <property type="gene ID" value="ENSGACG00000005877.2"/>
</dbReference>
<dbReference type="GO" id="GO:0004984">
    <property type="term" value="F:olfactory receptor activity"/>
    <property type="evidence" value="ECO:0007669"/>
    <property type="project" value="InterPro"/>
</dbReference>
<proteinExistence type="predicted"/>
<organism evidence="15 16">
    <name type="scientific">Gasterosteus aculeatus aculeatus</name>
    <name type="common">three-spined stickleback</name>
    <dbReference type="NCBI Taxonomy" id="481459"/>
    <lineage>
        <taxon>Eukaryota</taxon>
        <taxon>Metazoa</taxon>
        <taxon>Chordata</taxon>
        <taxon>Craniata</taxon>
        <taxon>Vertebrata</taxon>
        <taxon>Euteleostomi</taxon>
        <taxon>Actinopterygii</taxon>
        <taxon>Neopterygii</taxon>
        <taxon>Teleostei</taxon>
        <taxon>Neoteleostei</taxon>
        <taxon>Acanthomorphata</taxon>
        <taxon>Eupercaria</taxon>
        <taxon>Perciformes</taxon>
        <taxon>Cottioidei</taxon>
        <taxon>Gasterosteales</taxon>
        <taxon>Gasterosteidae</taxon>
        <taxon>Gasterosteus</taxon>
    </lineage>
</organism>
<evidence type="ECO:0000313" key="15">
    <source>
        <dbReference type="Ensembl" id="ENSGACP00000007787.2"/>
    </source>
</evidence>
<comment type="subcellular location">
    <subcellularLocation>
        <location evidence="1">Cell membrane</location>
        <topology evidence="1">Multi-pass membrane protein</topology>
    </subcellularLocation>
</comment>
<dbReference type="GeneTree" id="ENSGT00940000162761"/>
<evidence type="ECO:0000256" key="8">
    <source>
        <dbReference type="ARBA" id="ARBA00023136"/>
    </source>
</evidence>
<dbReference type="PROSITE" id="PS50262">
    <property type="entry name" value="G_PROTEIN_RECEP_F1_2"/>
    <property type="match status" value="1"/>
</dbReference>
<dbReference type="Proteomes" id="UP000007635">
    <property type="component" value="Chromosome V"/>
</dbReference>
<keyword evidence="4 13" id="KW-0812">Transmembrane</keyword>
<feature type="transmembrane region" description="Helical" evidence="13">
    <location>
        <begin position="52"/>
        <end position="78"/>
    </location>
</feature>
<dbReference type="SUPFAM" id="SSF81321">
    <property type="entry name" value="Family A G protein-coupled receptor-like"/>
    <property type="match status" value="1"/>
</dbReference>
<dbReference type="PRINTS" id="PR00237">
    <property type="entry name" value="GPCRRHODOPSN"/>
</dbReference>
<evidence type="ECO:0000256" key="13">
    <source>
        <dbReference type="SAM" id="Phobius"/>
    </source>
</evidence>
<keyword evidence="5" id="KW-0552">Olfaction</keyword>
<dbReference type="InterPro" id="IPR000725">
    <property type="entry name" value="Olfact_rcpt"/>
</dbReference>
<keyword evidence="6 13" id="KW-1133">Transmembrane helix</keyword>
<dbReference type="SMART" id="SM01381">
    <property type="entry name" value="7TM_GPCR_Srsx"/>
    <property type="match status" value="1"/>
</dbReference>
<feature type="transmembrane region" description="Helical" evidence="13">
    <location>
        <begin position="223"/>
        <end position="243"/>
    </location>
</feature>
<dbReference type="OMA" id="FNYMVVL"/>
<dbReference type="AlphaFoldDB" id="G3NR21"/>
<dbReference type="PRINTS" id="PR00245">
    <property type="entry name" value="OLFACTORYR"/>
</dbReference>
<keyword evidence="3" id="KW-0716">Sensory transduction</keyword>
<dbReference type="GO" id="GO:0005549">
    <property type="term" value="F:odorant binding"/>
    <property type="evidence" value="ECO:0007669"/>
    <property type="project" value="TreeGrafter"/>
</dbReference>
<dbReference type="GO" id="GO:0005886">
    <property type="term" value="C:plasma membrane"/>
    <property type="evidence" value="ECO:0007669"/>
    <property type="project" value="UniProtKB-SubCell"/>
</dbReference>
<dbReference type="PANTHER" id="PTHR26451:SF889">
    <property type="entry name" value="OLFACTORY RECEPTOR 2A12-LIKE"/>
    <property type="match status" value="1"/>
</dbReference>
<keyword evidence="11" id="KW-0325">Glycoprotein</keyword>
<dbReference type="FunFam" id="1.20.1070.10:FF:000024">
    <property type="entry name" value="Olfactory receptor"/>
    <property type="match status" value="1"/>
</dbReference>
<dbReference type="Pfam" id="PF13853">
    <property type="entry name" value="7tm_4"/>
    <property type="match status" value="1"/>
</dbReference>
<feature type="transmembrane region" description="Helical" evidence="13">
    <location>
        <begin position="168"/>
        <end position="189"/>
    </location>
</feature>
<keyword evidence="7" id="KW-0297">G-protein coupled receptor</keyword>
<dbReference type="InterPro" id="IPR017452">
    <property type="entry name" value="GPCR_Rhodpsn_7TM"/>
</dbReference>
<keyword evidence="12" id="KW-0807">Transducer</keyword>
<evidence type="ECO:0000256" key="4">
    <source>
        <dbReference type="ARBA" id="ARBA00022692"/>
    </source>
</evidence>
<dbReference type="InParanoid" id="G3NR21"/>
<evidence type="ECO:0000256" key="2">
    <source>
        <dbReference type="ARBA" id="ARBA00022475"/>
    </source>
</evidence>
<accession>G3NR21</accession>
<reference evidence="15" key="2">
    <citation type="submission" date="2025-08" db="UniProtKB">
        <authorList>
            <consortium name="Ensembl"/>
        </authorList>
    </citation>
    <scope>IDENTIFICATION</scope>
</reference>
<feature type="transmembrane region" description="Helical" evidence="13">
    <location>
        <begin position="293"/>
        <end position="313"/>
    </location>
</feature>
<evidence type="ECO:0000256" key="10">
    <source>
        <dbReference type="ARBA" id="ARBA00023170"/>
    </source>
</evidence>
<feature type="transmembrane region" description="Helical" evidence="13">
    <location>
        <begin position="85"/>
        <end position="105"/>
    </location>
</feature>
<evidence type="ECO:0000256" key="9">
    <source>
        <dbReference type="ARBA" id="ARBA00023157"/>
    </source>
</evidence>
<evidence type="ECO:0000256" key="3">
    <source>
        <dbReference type="ARBA" id="ARBA00022606"/>
    </source>
</evidence>
<evidence type="ECO:0000313" key="16">
    <source>
        <dbReference type="Proteomes" id="UP000007635"/>
    </source>
</evidence>
<evidence type="ECO:0000256" key="6">
    <source>
        <dbReference type="ARBA" id="ARBA00022989"/>
    </source>
</evidence>
<feature type="transmembrane region" description="Helical" evidence="13">
    <location>
        <begin position="125"/>
        <end position="147"/>
    </location>
</feature>
<protein>
    <recommendedName>
        <fullName evidence="14">G-protein coupled receptors family 1 profile domain-containing protein</fullName>
    </recommendedName>
</protein>
<dbReference type="InterPro" id="IPR000276">
    <property type="entry name" value="GPCR_Rhodpsn"/>
</dbReference>
<keyword evidence="2" id="KW-1003">Cell membrane</keyword>
<evidence type="ECO:0000259" key="14">
    <source>
        <dbReference type="PROSITE" id="PS50262"/>
    </source>
</evidence>
<evidence type="ECO:0000256" key="12">
    <source>
        <dbReference type="ARBA" id="ARBA00023224"/>
    </source>
</evidence>
<evidence type="ECO:0000256" key="7">
    <source>
        <dbReference type="ARBA" id="ARBA00023040"/>
    </source>
</evidence>
<dbReference type="eggNOG" id="ENOG502QUKK">
    <property type="taxonomic scope" value="Eukaryota"/>
</dbReference>
<name>G3NR21_GASAC</name>
<sequence>SCRDILGIWFSKILLFHRSTLFWMDNVTMVVPLKQPIVFQLEGFYVPPGYGAFLFFLALLCYIVIMLANGVVLCIIVIDKNLHRPMYILVCNLVVCDLLGATTVLPRLMMHFLMGQKKIGYISAIAQAFCVHLYGTAVQTILGVMAYDRYIAVCEPLRYHAIMTSARLHSYLALAWFIAVLLIAVLFILHMNSPLCGNIIHHVYCSNRGILNLACSPTPMNNIYGNIFLIIAFSYIRILHVCVKQGRDDSFIRSKTFQTCAPHLVVYVLYQLATLVIIVSQRFPSLSQNVKKFFSIMFIIIPPAMNAMIYGLVSKDIRASIIQHFKYVYVHRKN</sequence>
<dbReference type="STRING" id="69293.ENSGACP00000007787"/>
<dbReference type="PANTHER" id="PTHR26451">
    <property type="entry name" value="G_PROTEIN_RECEP_F1_2 DOMAIN-CONTAINING PROTEIN"/>
    <property type="match status" value="1"/>
</dbReference>
<evidence type="ECO:0000256" key="5">
    <source>
        <dbReference type="ARBA" id="ARBA00022725"/>
    </source>
</evidence>
<dbReference type="GO" id="GO:0004930">
    <property type="term" value="F:G protein-coupled receptor activity"/>
    <property type="evidence" value="ECO:0007669"/>
    <property type="project" value="UniProtKB-KW"/>
</dbReference>
<keyword evidence="8 13" id="KW-0472">Membrane</keyword>